<name>A0A9P0PK82_ACAOB</name>
<dbReference type="AlphaFoldDB" id="A0A9P0PK82"/>
<gene>
    <name evidence="1" type="ORF">ACAOBT_LOCUS18769</name>
</gene>
<evidence type="ECO:0000313" key="1">
    <source>
        <dbReference type="EMBL" id="CAH1988976.1"/>
    </source>
</evidence>
<sequence length="66" mass="7674">MFKPRIKIVGYRSEEKITEREGQEEIIKQNHFVANGDISITHINYVAHKNFTLFLLKLPSSLDIMA</sequence>
<protein>
    <submittedName>
        <fullName evidence="1">Uncharacterized protein</fullName>
    </submittedName>
</protein>
<dbReference type="EMBL" id="CAKOFQ010007054">
    <property type="protein sequence ID" value="CAH1988976.1"/>
    <property type="molecule type" value="Genomic_DNA"/>
</dbReference>
<evidence type="ECO:0000313" key="2">
    <source>
        <dbReference type="Proteomes" id="UP001152888"/>
    </source>
</evidence>
<organism evidence="1 2">
    <name type="scientific">Acanthoscelides obtectus</name>
    <name type="common">Bean weevil</name>
    <name type="synonym">Bruchus obtectus</name>
    <dbReference type="NCBI Taxonomy" id="200917"/>
    <lineage>
        <taxon>Eukaryota</taxon>
        <taxon>Metazoa</taxon>
        <taxon>Ecdysozoa</taxon>
        <taxon>Arthropoda</taxon>
        <taxon>Hexapoda</taxon>
        <taxon>Insecta</taxon>
        <taxon>Pterygota</taxon>
        <taxon>Neoptera</taxon>
        <taxon>Endopterygota</taxon>
        <taxon>Coleoptera</taxon>
        <taxon>Polyphaga</taxon>
        <taxon>Cucujiformia</taxon>
        <taxon>Chrysomeloidea</taxon>
        <taxon>Chrysomelidae</taxon>
        <taxon>Bruchinae</taxon>
        <taxon>Bruchini</taxon>
        <taxon>Acanthoscelides</taxon>
    </lineage>
</organism>
<proteinExistence type="predicted"/>
<reference evidence="1" key="1">
    <citation type="submission" date="2022-03" db="EMBL/GenBank/DDBJ databases">
        <authorList>
            <person name="Sayadi A."/>
        </authorList>
    </citation>
    <scope>NUCLEOTIDE SEQUENCE</scope>
</reference>
<comment type="caution">
    <text evidence="1">The sequence shown here is derived from an EMBL/GenBank/DDBJ whole genome shotgun (WGS) entry which is preliminary data.</text>
</comment>
<keyword evidence="2" id="KW-1185">Reference proteome</keyword>
<accession>A0A9P0PK82</accession>
<dbReference type="Proteomes" id="UP001152888">
    <property type="component" value="Unassembled WGS sequence"/>
</dbReference>